<dbReference type="GO" id="GO:0008838">
    <property type="term" value="F:diaminopropionate ammonia-lyase activity"/>
    <property type="evidence" value="ECO:0007669"/>
    <property type="project" value="InterPro"/>
</dbReference>
<accession>A0A176ZHX6</accession>
<dbReference type="InterPro" id="IPR001926">
    <property type="entry name" value="TrpB-like_PALP"/>
</dbReference>
<dbReference type="PANTHER" id="PTHR42937">
    <property type="match status" value="1"/>
</dbReference>
<evidence type="ECO:0000313" key="5">
    <source>
        <dbReference type="Proteomes" id="UP000077173"/>
    </source>
</evidence>
<evidence type="ECO:0000313" key="4">
    <source>
        <dbReference type="EMBL" id="OAF20139.1"/>
    </source>
</evidence>
<keyword evidence="5" id="KW-1185">Reference proteome</keyword>
<comment type="caution">
    <text evidence="4">The sequence shown here is derived from an EMBL/GenBank/DDBJ whole genome shotgun (WGS) entry which is preliminary data.</text>
</comment>
<dbReference type="PANTHER" id="PTHR42937:SF1">
    <property type="entry name" value="DIAMINOPROPIONATE AMMONIA-LYASE"/>
    <property type="match status" value="1"/>
</dbReference>
<dbReference type="Gene3D" id="3.40.50.1100">
    <property type="match status" value="3"/>
</dbReference>
<dbReference type="InterPro" id="IPR010081">
    <property type="entry name" value="DiNH2opropionate_NH3_lyase"/>
</dbReference>
<comment type="cofactor">
    <cofactor evidence="1">
        <name>pyridoxal 5'-phosphate</name>
        <dbReference type="ChEBI" id="CHEBI:597326"/>
    </cofactor>
</comment>
<keyword evidence="4" id="KW-0456">Lyase</keyword>
<dbReference type="CDD" id="cd00640">
    <property type="entry name" value="Trp-synth-beta_II"/>
    <property type="match status" value="1"/>
</dbReference>
<dbReference type="Pfam" id="PF00291">
    <property type="entry name" value="PALP"/>
    <property type="match status" value="1"/>
</dbReference>
<dbReference type="InterPro" id="IPR036052">
    <property type="entry name" value="TrpB-like_PALP_sf"/>
</dbReference>
<evidence type="ECO:0000256" key="1">
    <source>
        <dbReference type="ARBA" id="ARBA00001933"/>
    </source>
</evidence>
<name>A0A176ZHX6_9BRAD</name>
<organism evidence="4 5">
    <name type="scientific">Bradyrhizobium neotropicale</name>
    <dbReference type="NCBI Taxonomy" id="1497615"/>
    <lineage>
        <taxon>Bacteria</taxon>
        <taxon>Pseudomonadati</taxon>
        <taxon>Pseudomonadota</taxon>
        <taxon>Alphaproteobacteria</taxon>
        <taxon>Hyphomicrobiales</taxon>
        <taxon>Nitrobacteraceae</taxon>
        <taxon>Bradyrhizobium</taxon>
    </lineage>
</organism>
<dbReference type="RefSeq" id="WP_063675819.1">
    <property type="nucleotide sequence ID" value="NZ_LSEF01000006.1"/>
</dbReference>
<dbReference type="NCBIfam" id="NF006058">
    <property type="entry name" value="PRK08206.1"/>
    <property type="match status" value="1"/>
</dbReference>
<dbReference type="SUPFAM" id="SSF53686">
    <property type="entry name" value="Tryptophan synthase beta subunit-like PLP-dependent enzymes"/>
    <property type="match status" value="1"/>
</dbReference>
<proteinExistence type="predicted"/>
<feature type="domain" description="Tryptophan synthase beta chain-like PALP" evidence="3">
    <location>
        <begin position="39"/>
        <end position="353"/>
    </location>
</feature>
<protein>
    <submittedName>
        <fullName evidence="4">PLP-dependent lyase/thiolase</fullName>
    </submittedName>
</protein>
<keyword evidence="2" id="KW-0663">Pyridoxal phosphate</keyword>
<dbReference type="Proteomes" id="UP000077173">
    <property type="component" value="Unassembled WGS sequence"/>
</dbReference>
<sequence>MLLRNTLSDYRSALDPSDADALGIEAAQAVERFLQHREGATPTPLVSLPALARRLGVESIYLKDEGHRLGLGSFKALGGAYAVIQLVLELASKQLGRPVDVSEWRSPEVAAVAAGLTVTCATDGNHGRSVAQGAQLVGASCVIFVHAGVSDERCRAIARYGARIEHVEGNYDDSVAKASSVASERGWIVVSDTSWPGYERIPHLVMQGYTALLREALAALPNPPTHVFVQAGVGGIAAAVAAHFALVFGNDRPFLTVVDPARAACLFESAKAGHIVKIPHDKPTVMAMLECYEPSLVAWRILSRVADAFMTVEDDEAIATMKDLAYPADGDPAIVAGESGGVGLAGLAKVAGDPALRAEIGLGSDASVFLINTEGATDPVLYEKLVGARPEDVIARVPSKT</sequence>
<dbReference type="EMBL" id="LSEF01000006">
    <property type="protein sequence ID" value="OAF20139.1"/>
    <property type="molecule type" value="Genomic_DNA"/>
</dbReference>
<evidence type="ECO:0000259" key="3">
    <source>
        <dbReference type="Pfam" id="PF00291"/>
    </source>
</evidence>
<evidence type="ECO:0000256" key="2">
    <source>
        <dbReference type="ARBA" id="ARBA00022898"/>
    </source>
</evidence>
<gene>
    <name evidence="4" type="ORF">AXW67_33755</name>
</gene>
<dbReference type="AlphaFoldDB" id="A0A176ZHX6"/>
<dbReference type="GO" id="GO:0030170">
    <property type="term" value="F:pyridoxal phosphate binding"/>
    <property type="evidence" value="ECO:0007669"/>
    <property type="project" value="InterPro"/>
</dbReference>
<reference evidence="4 5" key="1">
    <citation type="submission" date="2016-02" db="EMBL/GenBank/DDBJ databases">
        <title>Draft genome sequence of the strain BR 10247T Bradyrhizobium neotropicale isolated from nodules of Centrolobium paraense.</title>
        <authorList>
            <person name="Simoes-Araujo J.L."/>
            <person name="Barauna A.C."/>
            <person name="Silva K."/>
            <person name="Zilli J.E."/>
        </authorList>
    </citation>
    <scope>NUCLEOTIDE SEQUENCE [LARGE SCALE GENOMIC DNA]</scope>
    <source>
        <strain evidence="4 5">BR 10247</strain>
    </source>
</reference>
<dbReference type="NCBIfam" id="TIGR01747">
    <property type="entry name" value="diampropi_NH3ly"/>
    <property type="match status" value="1"/>
</dbReference>